<reference evidence="2" key="1">
    <citation type="submission" date="2015-10" db="EMBL/GenBank/DDBJ databases">
        <authorList>
            <person name="Gilbert D.G."/>
        </authorList>
    </citation>
    <scope>NUCLEOTIDE SEQUENCE</scope>
</reference>
<dbReference type="CDD" id="cd08241">
    <property type="entry name" value="QOR1"/>
    <property type="match status" value="1"/>
</dbReference>
<accession>A0A160TR81</accession>
<proteinExistence type="predicted"/>
<dbReference type="AlphaFoldDB" id="A0A160TR81"/>
<dbReference type="InterPro" id="IPR051397">
    <property type="entry name" value="Zn-ADH-like_protein"/>
</dbReference>
<dbReference type="EC" id="1.6.5.5" evidence="2"/>
<dbReference type="GO" id="GO:0003960">
    <property type="term" value="F:quinone reductase (NADPH) activity"/>
    <property type="evidence" value="ECO:0007669"/>
    <property type="project" value="UniProtKB-EC"/>
</dbReference>
<dbReference type="InterPro" id="IPR036291">
    <property type="entry name" value="NAD(P)-bd_dom_sf"/>
</dbReference>
<dbReference type="InterPro" id="IPR013149">
    <property type="entry name" value="ADH-like_C"/>
</dbReference>
<gene>
    <name evidence="2" type="ORF">MGWOODY_XGa2615</name>
</gene>
<keyword evidence="2" id="KW-0560">Oxidoreductase</keyword>
<evidence type="ECO:0000313" key="2">
    <source>
        <dbReference type="EMBL" id="CUS52518.1"/>
    </source>
</evidence>
<dbReference type="InterPro" id="IPR020843">
    <property type="entry name" value="ER"/>
</dbReference>
<dbReference type="Gene3D" id="3.40.50.720">
    <property type="entry name" value="NAD(P)-binding Rossmann-like Domain"/>
    <property type="match status" value="1"/>
</dbReference>
<dbReference type="SMART" id="SM00829">
    <property type="entry name" value="PKS_ER"/>
    <property type="match status" value="1"/>
</dbReference>
<dbReference type="EMBL" id="CZRL01000082">
    <property type="protein sequence ID" value="CUS52518.1"/>
    <property type="molecule type" value="Genomic_DNA"/>
</dbReference>
<dbReference type="SUPFAM" id="SSF51735">
    <property type="entry name" value="NAD(P)-binding Rossmann-fold domains"/>
    <property type="match status" value="1"/>
</dbReference>
<dbReference type="Pfam" id="PF00107">
    <property type="entry name" value="ADH_zinc_N"/>
    <property type="match status" value="1"/>
</dbReference>
<organism evidence="2">
    <name type="scientific">hydrothermal vent metagenome</name>
    <dbReference type="NCBI Taxonomy" id="652676"/>
    <lineage>
        <taxon>unclassified sequences</taxon>
        <taxon>metagenomes</taxon>
        <taxon>ecological metagenomes</taxon>
    </lineage>
</organism>
<dbReference type="Gene3D" id="3.90.180.10">
    <property type="entry name" value="Medium-chain alcohol dehydrogenases, catalytic domain"/>
    <property type="match status" value="1"/>
</dbReference>
<dbReference type="Pfam" id="PF08240">
    <property type="entry name" value="ADH_N"/>
    <property type="match status" value="1"/>
</dbReference>
<dbReference type="PANTHER" id="PTHR43677">
    <property type="entry name" value="SHORT-CHAIN DEHYDROGENASE/REDUCTASE"/>
    <property type="match status" value="1"/>
</dbReference>
<dbReference type="InterPro" id="IPR011032">
    <property type="entry name" value="GroES-like_sf"/>
</dbReference>
<evidence type="ECO:0000259" key="1">
    <source>
        <dbReference type="SMART" id="SM00829"/>
    </source>
</evidence>
<protein>
    <submittedName>
        <fullName evidence="2">Quinone oxidoreductase</fullName>
        <ecNumber evidence="2">1.6.5.5</ecNumber>
    </submittedName>
</protein>
<sequence>MKALYCRAFGPETDLTVEEIDTPVPAAGEVLVSVEAAGLNFPDLLCVRGEYQFKPPLPFVPGSEGAGVVTALGADVSGVSVDDRVCFNGLSGAFAQEIAISASAVTQIPDSMPFEQAAGLTVVYSTSYYALKQRAGLQSGDTLLVLGAAGGVGLSAVELGAAMGARVIAAASSDEKLAVAAEHGAEVGINYATEDLKNRIKEITEGAGANVIYDPVGGELAEAAFRGIAWEGRHLVIGFASGTIPKLPLNLPLLKGAAAVGVFWGAWTKREPEVHKQNMAELFELFTEGAIQPHVSSTYSLDQFLDAFGEVSGRRAVGKVILTP</sequence>
<dbReference type="SUPFAM" id="SSF50129">
    <property type="entry name" value="GroES-like"/>
    <property type="match status" value="1"/>
</dbReference>
<name>A0A160TR81_9ZZZZ</name>
<dbReference type="InterPro" id="IPR013154">
    <property type="entry name" value="ADH-like_N"/>
</dbReference>
<feature type="domain" description="Enoyl reductase (ER)" evidence="1">
    <location>
        <begin position="10"/>
        <end position="322"/>
    </location>
</feature>
<dbReference type="PANTHER" id="PTHR43677:SF4">
    <property type="entry name" value="QUINONE OXIDOREDUCTASE-LIKE PROTEIN 2"/>
    <property type="match status" value="1"/>
</dbReference>